<feature type="disulfide bond" evidence="2">
    <location>
        <begin position="125"/>
        <end position="133"/>
    </location>
</feature>
<feature type="disulfide bond" evidence="2">
    <location>
        <begin position="183"/>
        <end position="230"/>
    </location>
</feature>
<dbReference type="OrthoDB" id="5503950at2"/>
<evidence type="ECO:0000313" key="4">
    <source>
        <dbReference type="EMBL" id="AXB44999.1"/>
    </source>
</evidence>
<reference evidence="4 5" key="1">
    <citation type="submission" date="2016-04" db="EMBL/GenBank/DDBJ databases">
        <title>Complete genome sequence and analysis of deep-sea sediment isolate, Amycolatopsis sp. WP1.</title>
        <authorList>
            <person name="Wang H."/>
            <person name="Chen S."/>
            <person name="Wu Q."/>
        </authorList>
    </citation>
    <scope>NUCLEOTIDE SEQUENCE [LARGE SCALE GENOMIC DNA]</scope>
    <source>
        <strain evidence="4 5">WP1</strain>
    </source>
</reference>
<dbReference type="InterPro" id="IPR037460">
    <property type="entry name" value="SEST-like"/>
</dbReference>
<sequence length="267" mass="27585">MVSSVRKSTLPVWRALTVAIVAGLALLGFTIPASAATNYVALGDSYSSGLGAGSYGDSGSCKRSANAYPKLWASANGASLNFLACSGARTPDVLSQLDKVAAGTNVVTVSVGGNDAGFVDVMTDCTLGSDQACVDRVEEAKDYVNSTLPGLLNGVYTKIKQKAPNAKVYVLGYPRFYKVPGSCNVGLSDVKRAAINSGADALASVTSARARSAGFTFVDVRGVFTGHEICAADRWLHSLTWPVDESYHPTANGQKLGYLAALTAAAG</sequence>
<dbReference type="Pfam" id="PF13472">
    <property type="entry name" value="Lipase_GDSL_2"/>
    <property type="match status" value="1"/>
</dbReference>
<dbReference type="PANTHER" id="PTHR37981">
    <property type="entry name" value="LIPASE 2"/>
    <property type="match status" value="1"/>
</dbReference>
<protein>
    <submittedName>
        <fullName evidence="4">Lipase</fullName>
    </submittedName>
</protein>
<name>A0A344LAC5_9PSEU</name>
<feature type="disulfide bond" evidence="2">
    <location>
        <begin position="61"/>
        <end position="85"/>
    </location>
</feature>
<dbReference type="PANTHER" id="PTHR37981:SF1">
    <property type="entry name" value="SGNH HYDROLASE-TYPE ESTERASE DOMAIN-CONTAINING PROTEIN"/>
    <property type="match status" value="1"/>
</dbReference>
<feature type="active site" evidence="1">
    <location>
        <position position="248"/>
    </location>
</feature>
<evidence type="ECO:0000256" key="2">
    <source>
        <dbReference type="PIRSR" id="PIRSR637460-2"/>
    </source>
</evidence>
<keyword evidence="2" id="KW-1015">Disulfide bond</keyword>
<dbReference type="Gene3D" id="3.40.50.1110">
    <property type="entry name" value="SGNH hydrolase"/>
    <property type="match status" value="1"/>
</dbReference>
<proteinExistence type="predicted"/>
<feature type="domain" description="SGNH hydrolase-type esterase" evidence="3">
    <location>
        <begin position="41"/>
        <end position="256"/>
    </location>
</feature>
<dbReference type="InterPro" id="IPR036514">
    <property type="entry name" value="SGNH_hydro_sf"/>
</dbReference>
<dbReference type="GO" id="GO:0004806">
    <property type="term" value="F:triacylglycerol lipase activity"/>
    <property type="evidence" value="ECO:0007669"/>
    <property type="project" value="TreeGrafter"/>
</dbReference>
<dbReference type="GO" id="GO:0019433">
    <property type="term" value="P:triglyceride catabolic process"/>
    <property type="evidence" value="ECO:0007669"/>
    <property type="project" value="TreeGrafter"/>
</dbReference>
<gene>
    <name evidence="4" type="ORF">A4R43_22935</name>
</gene>
<evidence type="ECO:0000259" key="3">
    <source>
        <dbReference type="Pfam" id="PF13472"/>
    </source>
</evidence>
<dbReference type="CDD" id="cd01823">
    <property type="entry name" value="SEST_like"/>
    <property type="match status" value="1"/>
</dbReference>
<dbReference type="Proteomes" id="UP000250434">
    <property type="component" value="Chromosome"/>
</dbReference>
<feature type="active site" description="Nucleophile" evidence="1">
    <location>
        <position position="45"/>
    </location>
</feature>
<evidence type="ECO:0000256" key="1">
    <source>
        <dbReference type="PIRSR" id="PIRSR637460-1"/>
    </source>
</evidence>
<dbReference type="RefSeq" id="WP_113694258.1">
    <property type="nucleotide sequence ID" value="NZ_CP015163.1"/>
</dbReference>
<accession>A0A344LAC5</accession>
<dbReference type="KEGG" id="aab:A4R43_22935"/>
<dbReference type="InterPro" id="IPR013830">
    <property type="entry name" value="SGNH_hydro"/>
</dbReference>
<evidence type="ECO:0000313" key="5">
    <source>
        <dbReference type="Proteomes" id="UP000250434"/>
    </source>
</evidence>
<keyword evidence="5" id="KW-1185">Reference proteome</keyword>
<dbReference type="EMBL" id="CP015163">
    <property type="protein sequence ID" value="AXB44999.1"/>
    <property type="molecule type" value="Genomic_DNA"/>
</dbReference>
<organism evidence="4 5">
    <name type="scientific">Amycolatopsis albispora</name>
    <dbReference type="NCBI Taxonomy" id="1804986"/>
    <lineage>
        <taxon>Bacteria</taxon>
        <taxon>Bacillati</taxon>
        <taxon>Actinomycetota</taxon>
        <taxon>Actinomycetes</taxon>
        <taxon>Pseudonocardiales</taxon>
        <taxon>Pseudonocardiaceae</taxon>
        <taxon>Amycolatopsis</taxon>
    </lineage>
</organism>
<dbReference type="SUPFAM" id="SSF52266">
    <property type="entry name" value="SGNH hydrolase"/>
    <property type="match status" value="1"/>
</dbReference>
<dbReference type="AlphaFoldDB" id="A0A344LAC5"/>